<accession>A0ABN9LEV2</accession>
<dbReference type="Proteomes" id="UP001176940">
    <property type="component" value="Unassembled WGS sequence"/>
</dbReference>
<proteinExistence type="predicted"/>
<feature type="region of interest" description="Disordered" evidence="1">
    <location>
        <begin position="517"/>
        <end position="552"/>
    </location>
</feature>
<keyword evidence="3" id="KW-1185">Reference proteome</keyword>
<evidence type="ECO:0000256" key="1">
    <source>
        <dbReference type="SAM" id="MobiDB-lite"/>
    </source>
</evidence>
<comment type="caution">
    <text evidence="2">The sequence shown here is derived from an EMBL/GenBank/DDBJ whole genome shotgun (WGS) entry which is preliminary data.</text>
</comment>
<reference evidence="2" key="1">
    <citation type="submission" date="2023-07" db="EMBL/GenBank/DDBJ databases">
        <authorList>
            <person name="Stuckert A."/>
        </authorList>
    </citation>
    <scope>NUCLEOTIDE SEQUENCE</scope>
</reference>
<dbReference type="EMBL" id="CAUEEQ010016795">
    <property type="protein sequence ID" value="CAJ0940300.1"/>
    <property type="molecule type" value="Genomic_DNA"/>
</dbReference>
<dbReference type="PANTHER" id="PTHR21301">
    <property type="entry name" value="REVERSE TRANSCRIPTASE"/>
    <property type="match status" value="1"/>
</dbReference>
<name>A0ABN9LEV2_9NEOB</name>
<protein>
    <recommendedName>
        <fullName evidence="4">Reverse transcriptase domain-containing protein</fullName>
    </recommendedName>
</protein>
<feature type="compositionally biased region" description="Basic and acidic residues" evidence="1">
    <location>
        <begin position="517"/>
        <end position="532"/>
    </location>
</feature>
<evidence type="ECO:0000313" key="2">
    <source>
        <dbReference type="EMBL" id="CAJ0940300.1"/>
    </source>
</evidence>
<sequence>MTGEYDPSPKTPSRRKLRSRSTTLIHQRKLIDRTSRSTTLDHRRELGHRIHNTLPKIHKYPSCPPGRPIVASTNSLLSPLAITLEKILSPLVPLIKSYLKDTSDFLKSLRDLGPISEGCLLVTMDVNSLYTSINHEDGIRAVMSFLTEHTNFSHHQRDFCRDILTLILTKNFFIFEDQFFIQKRGTAMGSNMAPPYANIFMDSFEKGDLNSSLPGLTFSISHSRSSMNFLDTMVNVNSEGFLETDLYVKPTDRMTTVTHNILKNLYLNLNMIVVERIVSKPEVSRMRHKEMDLKFLSRGYPPHILYTQRNTTRSQRDQNASRLAFAYPHIKEFNSIPIISNKRCPSIRDKLVRADVGSSKRELTQSFLHTPEWNFSLFGLSPGISFTHPHSGKRFSIKGHFTCNTTFVVYLIKCPCGLGYVGETTQHIRDASHNINQLLDVVKLYFQFRLISYRITIRRGGDRIKKLKERESFWIHTLQTLTPLGLNREYEGDIAFKAEGRAKYALRRSRAEDSEKRTVMERRWEAPQRDRSSPLSDLTSSENGDKSGHLRTTLANPLASTVEDGLMLLRLDEDFKLGLFCRIPKEVLIGS</sequence>
<feature type="non-terminal residue" evidence="2">
    <location>
        <position position="591"/>
    </location>
</feature>
<feature type="region of interest" description="Disordered" evidence="1">
    <location>
        <begin position="1"/>
        <end position="21"/>
    </location>
</feature>
<evidence type="ECO:0000313" key="3">
    <source>
        <dbReference type="Proteomes" id="UP001176940"/>
    </source>
</evidence>
<feature type="compositionally biased region" description="Polar residues" evidence="1">
    <location>
        <begin position="533"/>
        <end position="542"/>
    </location>
</feature>
<evidence type="ECO:0008006" key="4">
    <source>
        <dbReference type="Google" id="ProtNLM"/>
    </source>
</evidence>
<dbReference type="PANTHER" id="PTHR21301:SF12">
    <property type="match status" value="1"/>
</dbReference>
<gene>
    <name evidence="2" type="ORF">RIMI_LOCUS8465424</name>
</gene>
<organism evidence="2 3">
    <name type="scientific">Ranitomeya imitator</name>
    <name type="common">mimic poison frog</name>
    <dbReference type="NCBI Taxonomy" id="111125"/>
    <lineage>
        <taxon>Eukaryota</taxon>
        <taxon>Metazoa</taxon>
        <taxon>Chordata</taxon>
        <taxon>Craniata</taxon>
        <taxon>Vertebrata</taxon>
        <taxon>Euteleostomi</taxon>
        <taxon>Amphibia</taxon>
        <taxon>Batrachia</taxon>
        <taxon>Anura</taxon>
        <taxon>Neobatrachia</taxon>
        <taxon>Hyloidea</taxon>
        <taxon>Dendrobatidae</taxon>
        <taxon>Dendrobatinae</taxon>
        <taxon>Ranitomeya</taxon>
    </lineage>
</organism>